<evidence type="ECO:0000313" key="2">
    <source>
        <dbReference type="Proteomes" id="UP001501004"/>
    </source>
</evidence>
<accession>A0ABP7FE46</accession>
<dbReference type="EMBL" id="BAABAE010000003">
    <property type="protein sequence ID" value="GAA3737560.1"/>
    <property type="molecule type" value="Genomic_DNA"/>
</dbReference>
<proteinExistence type="predicted"/>
<name>A0ABP7FE46_9MICO</name>
<comment type="caution">
    <text evidence="1">The sequence shown here is derived from an EMBL/GenBank/DDBJ whole genome shotgun (WGS) entry which is preliminary data.</text>
</comment>
<keyword evidence="2" id="KW-1185">Reference proteome</keyword>
<evidence type="ECO:0008006" key="3">
    <source>
        <dbReference type="Google" id="ProtNLM"/>
    </source>
</evidence>
<organism evidence="1 2">
    <name type="scientific">Leifsonella bigeumensis</name>
    <dbReference type="NCBI Taxonomy" id="433643"/>
    <lineage>
        <taxon>Bacteria</taxon>
        <taxon>Bacillati</taxon>
        <taxon>Actinomycetota</taxon>
        <taxon>Actinomycetes</taxon>
        <taxon>Micrococcales</taxon>
        <taxon>Microbacteriaceae</taxon>
        <taxon>Leifsonella</taxon>
    </lineage>
</organism>
<gene>
    <name evidence="1" type="ORF">GCM10022239_11610</name>
</gene>
<sequence>MASLRPWTPEDDATLRRLHGSGMALHSIAKAMKRSKDTVAKHAVPLGLDFDRTATAVATEAAKKDAKARRAALELAVLADLEEARKRVGRAESAREFQAVAQGMDALMRSYVNLLRQATDDGGLGEARSIVGAILGAIRGSVEGEPRLNPTAAKTEV</sequence>
<reference evidence="2" key="1">
    <citation type="journal article" date="2019" name="Int. J. Syst. Evol. Microbiol.">
        <title>The Global Catalogue of Microorganisms (GCM) 10K type strain sequencing project: providing services to taxonomists for standard genome sequencing and annotation.</title>
        <authorList>
            <consortium name="The Broad Institute Genomics Platform"/>
            <consortium name="The Broad Institute Genome Sequencing Center for Infectious Disease"/>
            <person name="Wu L."/>
            <person name="Ma J."/>
        </authorList>
    </citation>
    <scope>NUCLEOTIDE SEQUENCE [LARGE SCALE GENOMIC DNA]</scope>
    <source>
        <strain evidence="2">JCM 16949</strain>
    </source>
</reference>
<evidence type="ECO:0000313" key="1">
    <source>
        <dbReference type="EMBL" id="GAA3737560.1"/>
    </source>
</evidence>
<protein>
    <recommendedName>
        <fullName evidence="3">Helix-turn-helix domain-containing protein</fullName>
    </recommendedName>
</protein>
<dbReference type="Proteomes" id="UP001501004">
    <property type="component" value="Unassembled WGS sequence"/>
</dbReference>
<dbReference type="RefSeq" id="WP_344754681.1">
    <property type="nucleotide sequence ID" value="NZ_BAABAE010000003.1"/>
</dbReference>